<keyword evidence="3" id="KW-1185">Reference proteome</keyword>
<dbReference type="InterPro" id="IPR002110">
    <property type="entry name" value="Ankyrin_rpt"/>
</dbReference>
<sequence>MPADIVLGSYDFVRLISAFQRGVHGDMRSFVVFAAFPASVWAAIPASELSLMDRLLQPWYKRHGITRLALLFDDLRYMVNICLLHAVHFGYADVLRRIHEHTRLHWFGYPLMEMAAIAGHTACVRFLSETTRRRCTRHAMYHAVRQGNVDLVTFLLATQDELGRAALDLAAQSGHLDLVEYLHAYGVPCTTRAIDAAAANGHLAIVQFLHFHRQEGCTTDAMDAAAANGHIKVVQFLHMYRTEGWTVAGRAAAAENGHHHIVAFLSDARSTSVRVGLANQTACRV</sequence>
<gene>
    <name evidence="2" type="primary">Aste57867_310</name>
    <name evidence="1" type="ORF">As57867_000310</name>
    <name evidence="2" type="ORF">ASTE57867_310</name>
</gene>
<reference evidence="1" key="2">
    <citation type="submission" date="2019-06" db="EMBL/GenBank/DDBJ databases">
        <title>Genomics analysis of Aphanomyces spp. identifies a new class of oomycete effector associated with host adaptation.</title>
        <authorList>
            <person name="Gaulin E."/>
        </authorList>
    </citation>
    <scope>NUCLEOTIDE SEQUENCE</scope>
    <source>
        <strain evidence="1">CBS 578.67</strain>
    </source>
</reference>
<dbReference type="PANTHER" id="PTHR46586">
    <property type="entry name" value="ANKYRIN REPEAT-CONTAINING PROTEIN"/>
    <property type="match status" value="1"/>
</dbReference>
<dbReference type="AlphaFoldDB" id="A0A485K5D7"/>
<evidence type="ECO:0000313" key="3">
    <source>
        <dbReference type="Proteomes" id="UP000332933"/>
    </source>
</evidence>
<organism evidence="2 3">
    <name type="scientific">Aphanomyces stellatus</name>
    <dbReference type="NCBI Taxonomy" id="120398"/>
    <lineage>
        <taxon>Eukaryota</taxon>
        <taxon>Sar</taxon>
        <taxon>Stramenopiles</taxon>
        <taxon>Oomycota</taxon>
        <taxon>Saprolegniomycetes</taxon>
        <taxon>Saprolegniales</taxon>
        <taxon>Verrucalvaceae</taxon>
        <taxon>Aphanomyces</taxon>
    </lineage>
</organism>
<dbReference type="PANTHER" id="PTHR46586:SF3">
    <property type="entry name" value="ANKYRIN REPEAT-CONTAINING PROTEIN"/>
    <property type="match status" value="1"/>
</dbReference>
<dbReference type="InterPro" id="IPR052050">
    <property type="entry name" value="SecEffector_AnkRepeat"/>
</dbReference>
<dbReference type="Pfam" id="PF12796">
    <property type="entry name" value="Ank_2"/>
    <property type="match status" value="1"/>
</dbReference>
<evidence type="ECO:0000313" key="1">
    <source>
        <dbReference type="EMBL" id="KAF0720433.1"/>
    </source>
</evidence>
<dbReference type="SUPFAM" id="SSF48403">
    <property type="entry name" value="Ankyrin repeat"/>
    <property type="match status" value="1"/>
</dbReference>
<accession>A0A485K5D7</accession>
<dbReference type="Pfam" id="PF13637">
    <property type="entry name" value="Ank_4"/>
    <property type="match status" value="1"/>
</dbReference>
<dbReference type="Proteomes" id="UP000332933">
    <property type="component" value="Unassembled WGS sequence"/>
</dbReference>
<dbReference type="EMBL" id="VJMH01000014">
    <property type="protein sequence ID" value="KAF0720433.1"/>
    <property type="molecule type" value="Genomic_DNA"/>
</dbReference>
<dbReference type="EMBL" id="CAADRA010000014">
    <property type="protein sequence ID" value="VFT77536.1"/>
    <property type="molecule type" value="Genomic_DNA"/>
</dbReference>
<reference evidence="2 3" key="1">
    <citation type="submission" date="2019-03" db="EMBL/GenBank/DDBJ databases">
        <authorList>
            <person name="Gaulin E."/>
            <person name="Dumas B."/>
        </authorList>
    </citation>
    <scope>NUCLEOTIDE SEQUENCE [LARGE SCALE GENOMIC DNA]</scope>
    <source>
        <strain evidence="2">CBS 568.67</strain>
    </source>
</reference>
<dbReference type="Gene3D" id="1.25.40.20">
    <property type="entry name" value="Ankyrin repeat-containing domain"/>
    <property type="match status" value="1"/>
</dbReference>
<dbReference type="OrthoDB" id="67499at2759"/>
<proteinExistence type="predicted"/>
<dbReference type="InterPro" id="IPR036770">
    <property type="entry name" value="Ankyrin_rpt-contain_sf"/>
</dbReference>
<protein>
    <submittedName>
        <fullName evidence="2">Aste57867_310 protein</fullName>
    </submittedName>
</protein>
<evidence type="ECO:0000313" key="2">
    <source>
        <dbReference type="EMBL" id="VFT77536.1"/>
    </source>
</evidence>
<name>A0A485K5D7_9STRA</name>